<evidence type="ECO:0000256" key="9">
    <source>
        <dbReference type="SAM" id="MobiDB-lite"/>
    </source>
</evidence>
<keyword evidence="6" id="KW-1133">Transmembrane helix</keyword>
<comment type="subcellular location">
    <subcellularLocation>
        <location evidence="1">Golgi apparatus membrane</location>
        <topology evidence="1">Single-pass type II membrane protein</topology>
    </subcellularLocation>
</comment>
<dbReference type="AlphaFoldDB" id="A0AAD9VE23"/>
<evidence type="ECO:0000256" key="4">
    <source>
        <dbReference type="ARBA" id="ARBA00022801"/>
    </source>
</evidence>
<dbReference type="InterPro" id="IPR026071">
    <property type="entry name" value="Glyco_Hydrolase_99"/>
</dbReference>
<dbReference type="FunFam" id="3.20.20.80:FF:000177">
    <property type="entry name" value="MANEAL isoform 4"/>
    <property type="match status" value="1"/>
</dbReference>
<feature type="region of interest" description="Disordered" evidence="9">
    <location>
        <begin position="70"/>
        <end position="89"/>
    </location>
</feature>
<evidence type="ECO:0000256" key="3">
    <source>
        <dbReference type="ARBA" id="ARBA00022692"/>
    </source>
</evidence>
<evidence type="ECO:0000313" key="10">
    <source>
        <dbReference type="EMBL" id="KAK2570964.1"/>
    </source>
</evidence>
<evidence type="ECO:0000256" key="6">
    <source>
        <dbReference type="ARBA" id="ARBA00022989"/>
    </source>
</evidence>
<proteinExistence type="inferred from homology"/>
<evidence type="ECO:0000256" key="7">
    <source>
        <dbReference type="ARBA" id="ARBA00023034"/>
    </source>
</evidence>
<evidence type="ECO:0000256" key="2">
    <source>
        <dbReference type="ARBA" id="ARBA00009559"/>
    </source>
</evidence>
<dbReference type="PANTHER" id="PTHR13572">
    <property type="entry name" value="ENDO-ALPHA-1,2-MANNOSIDASE"/>
    <property type="match status" value="1"/>
</dbReference>
<keyword evidence="5" id="KW-0735">Signal-anchor</keyword>
<gene>
    <name evidence="10" type="ORF">P5673_004692</name>
</gene>
<feature type="compositionally biased region" description="Basic and acidic residues" evidence="9">
    <location>
        <begin position="70"/>
        <end position="88"/>
    </location>
</feature>
<dbReference type="GO" id="GO:0004559">
    <property type="term" value="F:alpha-mannosidase activity"/>
    <property type="evidence" value="ECO:0007669"/>
    <property type="project" value="TreeGrafter"/>
</dbReference>
<dbReference type="Pfam" id="PF16317">
    <property type="entry name" value="Glyco_hydro_99"/>
    <property type="match status" value="1"/>
</dbReference>
<dbReference type="PANTHER" id="PTHR13572:SF4">
    <property type="entry name" value="RE57134P"/>
    <property type="match status" value="1"/>
</dbReference>
<organism evidence="10 11">
    <name type="scientific">Acropora cervicornis</name>
    <name type="common">Staghorn coral</name>
    <dbReference type="NCBI Taxonomy" id="6130"/>
    <lineage>
        <taxon>Eukaryota</taxon>
        <taxon>Metazoa</taxon>
        <taxon>Cnidaria</taxon>
        <taxon>Anthozoa</taxon>
        <taxon>Hexacorallia</taxon>
        <taxon>Scleractinia</taxon>
        <taxon>Astrocoeniina</taxon>
        <taxon>Acroporidae</taxon>
        <taxon>Acropora</taxon>
    </lineage>
</organism>
<reference evidence="10" key="2">
    <citation type="journal article" date="2023" name="Science">
        <title>Genomic signatures of disease resistance in endangered staghorn corals.</title>
        <authorList>
            <person name="Vollmer S.V."/>
            <person name="Selwyn J.D."/>
            <person name="Despard B.A."/>
            <person name="Roesel C.L."/>
        </authorList>
    </citation>
    <scope>NUCLEOTIDE SEQUENCE</scope>
    <source>
        <strain evidence="10">K2</strain>
    </source>
</reference>
<evidence type="ECO:0000313" key="11">
    <source>
        <dbReference type="Proteomes" id="UP001249851"/>
    </source>
</evidence>
<dbReference type="GO" id="GO:0000139">
    <property type="term" value="C:Golgi membrane"/>
    <property type="evidence" value="ECO:0007669"/>
    <property type="project" value="UniProtKB-SubCell"/>
</dbReference>
<keyword evidence="8" id="KW-0472">Membrane</keyword>
<comment type="caution">
    <text evidence="10">The sequence shown here is derived from an EMBL/GenBank/DDBJ whole genome shotgun (WGS) entry which is preliminary data.</text>
</comment>
<evidence type="ECO:0000256" key="5">
    <source>
        <dbReference type="ARBA" id="ARBA00022968"/>
    </source>
</evidence>
<dbReference type="Gene3D" id="3.20.20.80">
    <property type="entry name" value="Glycosidases"/>
    <property type="match status" value="1"/>
</dbReference>
<evidence type="ECO:0000256" key="1">
    <source>
        <dbReference type="ARBA" id="ARBA00004323"/>
    </source>
</evidence>
<dbReference type="Proteomes" id="UP001249851">
    <property type="component" value="Unassembled WGS sequence"/>
</dbReference>
<dbReference type="CDD" id="cd11574">
    <property type="entry name" value="GH99"/>
    <property type="match status" value="1"/>
</dbReference>
<dbReference type="PROSITE" id="PS51257">
    <property type="entry name" value="PROKAR_LIPOPROTEIN"/>
    <property type="match status" value="1"/>
</dbReference>
<name>A0AAD9VE23_ACRCE</name>
<evidence type="ECO:0000256" key="8">
    <source>
        <dbReference type="ARBA" id="ARBA00023136"/>
    </source>
</evidence>
<comment type="similarity">
    <text evidence="2">Belongs to the glycosyl hydrolase 99 family.</text>
</comment>
<keyword evidence="7" id="KW-0333">Golgi apparatus</keyword>
<keyword evidence="3" id="KW-0812">Transmembrane</keyword>
<protein>
    <submittedName>
        <fullName evidence="10">Glycoprotein endo-alpha-1</fullName>
    </submittedName>
</protein>
<accession>A0AAD9VE23</accession>
<keyword evidence="4" id="KW-0378">Hydrolase</keyword>
<dbReference type="EMBL" id="JARQWQ010000007">
    <property type="protein sequence ID" value="KAK2570964.1"/>
    <property type="molecule type" value="Genomic_DNA"/>
</dbReference>
<reference evidence="10" key="1">
    <citation type="journal article" date="2023" name="G3 (Bethesda)">
        <title>Whole genome assembly and annotation of the endangered Caribbean coral Acropora cervicornis.</title>
        <authorList>
            <person name="Selwyn J.D."/>
            <person name="Vollmer S.V."/>
        </authorList>
    </citation>
    <scope>NUCLEOTIDE SEQUENCE</scope>
    <source>
        <strain evidence="10">K2</strain>
    </source>
</reference>
<keyword evidence="11" id="KW-1185">Reference proteome</keyword>
<sequence>MLSFRFLRRRRILYFCVLALFLFGCFATLKTLSLTTNENKRPQLKVSSTREREEIIKEFHGLEVGKKIRDTDAKKNETDTENKRDTHAGRVGKILDAQDGYEVGDVSLPEPNYDVHIFYYAWYGNVEHDGKYVHWNHRRLPHWNPEIAARYDQGSHSPPDDIGSNFYPQLGPYSSRDLNILKDHMRQIRTAGVGVIVLSWYPPGKADSEGIPSDSIVPTLLNVAAEYKLKLTFHIEPYKDRDDQTVHDDVKYIVDTYSSHDSFYKHKTNDGRHLPMLYIYDSYQTTPDAWAQLMKPEGSHSVRNTPYDCIFIALMVEMNHRRYLDVGGFDGFYTYFATDKFTYGSTRRFWPHLETMAKQTNTLFIPSVGPGYIDTMVRPWNDQNTRLRKNGNYYQKSWQAALQTNAQIISITSFNEWHEGTQIEKAVPKTLPGFRYKDYGPHSPDFYLELTKEFVDKFILRKNKV</sequence>